<evidence type="ECO:0000256" key="1">
    <source>
        <dbReference type="SAM" id="MobiDB-lite"/>
    </source>
</evidence>
<protein>
    <submittedName>
        <fullName evidence="2">Uncharacterized protein</fullName>
    </submittedName>
</protein>
<feature type="region of interest" description="Disordered" evidence="1">
    <location>
        <begin position="72"/>
        <end position="106"/>
    </location>
</feature>
<dbReference type="Proteomes" id="UP001324427">
    <property type="component" value="Unassembled WGS sequence"/>
</dbReference>
<keyword evidence="3" id="KW-1185">Reference proteome</keyword>
<evidence type="ECO:0000313" key="3">
    <source>
        <dbReference type="Proteomes" id="UP001324427"/>
    </source>
</evidence>
<evidence type="ECO:0000313" key="2">
    <source>
        <dbReference type="EMBL" id="KAK4547524.1"/>
    </source>
</evidence>
<feature type="compositionally biased region" description="Basic and acidic residues" evidence="1">
    <location>
        <begin position="72"/>
        <end position="87"/>
    </location>
</feature>
<organism evidence="2 3">
    <name type="scientific">Oleoguttula mirabilis</name>
    <dbReference type="NCBI Taxonomy" id="1507867"/>
    <lineage>
        <taxon>Eukaryota</taxon>
        <taxon>Fungi</taxon>
        <taxon>Dikarya</taxon>
        <taxon>Ascomycota</taxon>
        <taxon>Pezizomycotina</taxon>
        <taxon>Dothideomycetes</taxon>
        <taxon>Dothideomycetidae</taxon>
        <taxon>Mycosphaerellales</taxon>
        <taxon>Teratosphaeriaceae</taxon>
        <taxon>Oleoguttula</taxon>
    </lineage>
</organism>
<accession>A0AAV9JQ96</accession>
<comment type="caution">
    <text evidence="2">The sequence shown here is derived from an EMBL/GenBank/DDBJ whole genome shotgun (WGS) entry which is preliminary data.</text>
</comment>
<dbReference type="EMBL" id="JAVFHQ010000010">
    <property type="protein sequence ID" value="KAK4547524.1"/>
    <property type="molecule type" value="Genomic_DNA"/>
</dbReference>
<sequence length="106" mass="12314">MINTILSSVMPLHGDQSHHCKECGKTTAEKSDAGGFCDKHHKTCPIHTHWYMYKKESCSECDSDATRDINKERKEKEKKAKEVKEEQENAFFKESGKERKPRTKKK</sequence>
<reference evidence="2 3" key="1">
    <citation type="submission" date="2021-11" db="EMBL/GenBank/DDBJ databases">
        <title>Black yeast isolated from Biological Soil Crust.</title>
        <authorList>
            <person name="Kurbessoian T."/>
        </authorList>
    </citation>
    <scope>NUCLEOTIDE SEQUENCE [LARGE SCALE GENOMIC DNA]</scope>
    <source>
        <strain evidence="2 3">CCFEE 5522</strain>
    </source>
</reference>
<proteinExistence type="predicted"/>
<gene>
    <name evidence="2" type="ORF">LTR36_000480</name>
</gene>
<dbReference type="AlphaFoldDB" id="A0AAV9JQ96"/>
<name>A0AAV9JQ96_9PEZI</name>